<gene>
    <name evidence="1" type="ORF">J2R98_002801</name>
</gene>
<evidence type="ECO:0000313" key="2">
    <source>
        <dbReference type="Proteomes" id="UP001236723"/>
    </source>
</evidence>
<accession>A0ABU0DWZ3</accession>
<proteinExistence type="predicted"/>
<reference evidence="1 2" key="1">
    <citation type="submission" date="2023-07" db="EMBL/GenBank/DDBJ databases">
        <title>Genomic Encyclopedia of Type Strains, Phase IV (KMG-IV): sequencing the most valuable type-strain genomes for metagenomic binning, comparative biology and taxonomic classification.</title>
        <authorList>
            <person name="Goeker M."/>
        </authorList>
    </citation>
    <scope>NUCLEOTIDE SEQUENCE [LARGE SCALE GENOMIC DNA]</scope>
    <source>
        <strain evidence="1 2">DSM 15448</strain>
    </source>
</reference>
<comment type="caution">
    <text evidence="1">The sequence shown here is derived from an EMBL/GenBank/DDBJ whole genome shotgun (WGS) entry which is preliminary data.</text>
</comment>
<sequence>MKLNPAGFYWRSGKFIGAQENLLALRKIYWRSGKFIGAQENLLALTEIDQRTIITFYIQQRQKELSYFY</sequence>
<dbReference type="EMBL" id="JAUSUP010000017">
    <property type="protein sequence ID" value="MDQ0352950.1"/>
    <property type="molecule type" value="Genomic_DNA"/>
</dbReference>
<dbReference type="Proteomes" id="UP001236723">
    <property type="component" value="Unassembled WGS sequence"/>
</dbReference>
<protein>
    <submittedName>
        <fullName evidence="1">Uncharacterized protein</fullName>
    </submittedName>
</protein>
<organism evidence="1 2">
    <name type="scientific">Alkalibacillus filiformis</name>
    <dbReference type="NCBI Taxonomy" id="200990"/>
    <lineage>
        <taxon>Bacteria</taxon>
        <taxon>Bacillati</taxon>
        <taxon>Bacillota</taxon>
        <taxon>Bacilli</taxon>
        <taxon>Bacillales</taxon>
        <taxon>Bacillaceae</taxon>
        <taxon>Alkalibacillus</taxon>
    </lineage>
</organism>
<name>A0ABU0DWZ3_9BACI</name>
<evidence type="ECO:0000313" key="1">
    <source>
        <dbReference type="EMBL" id="MDQ0352950.1"/>
    </source>
</evidence>
<keyword evidence="2" id="KW-1185">Reference proteome</keyword>